<dbReference type="InterPro" id="IPR057326">
    <property type="entry name" value="KR_dom"/>
</dbReference>
<dbReference type="InterPro" id="IPR020904">
    <property type="entry name" value="Sc_DH/Rdtase_CS"/>
</dbReference>
<dbReference type="InterPro" id="IPR002347">
    <property type="entry name" value="SDR_fam"/>
</dbReference>
<dbReference type="PRINTS" id="PR00080">
    <property type="entry name" value="SDRFAMILY"/>
</dbReference>
<evidence type="ECO:0000313" key="6">
    <source>
        <dbReference type="Proteomes" id="UP001160625"/>
    </source>
</evidence>
<dbReference type="PRINTS" id="PR00081">
    <property type="entry name" value="GDHRDH"/>
</dbReference>
<evidence type="ECO:0000313" key="5">
    <source>
        <dbReference type="EMBL" id="MDH7639316.1"/>
    </source>
</evidence>
<dbReference type="InterPro" id="IPR051911">
    <property type="entry name" value="SDR_oxidoreductase"/>
</dbReference>
<evidence type="ECO:0000256" key="3">
    <source>
        <dbReference type="RuleBase" id="RU000363"/>
    </source>
</evidence>
<dbReference type="InterPro" id="IPR036291">
    <property type="entry name" value="NAD(P)-bd_dom_sf"/>
</dbReference>
<evidence type="ECO:0000259" key="4">
    <source>
        <dbReference type="SMART" id="SM00822"/>
    </source>
</evidence>
<dbReference type="SUPFAM" id="SSF51735">
    <property type="entry name" value="NAD(P)-binding Rossmann-fold domains"/>
    <property type="match status" value="1"/>
</dbReference>
<sequence length="281" mass="29444">MHGSRTFLITGVSRGLGSAFASAALAAGHRVVGTVRTDAQASAFVASAPGRAEALVVDLSASDAVDAALRTAAPLLGEIDILVNNAGYGHEGPVEESPLAELREQIEVNLFAPVAFIRAVLPGMRRRRAGHIVNVTSMAGAVGFPGLAYYCSSKFALDGLSESLAKELRPFGVFVTSFAPGQFRTDWAGVSMRRSPRQVADYDASFDPIRAARFAKSGVQPGDPARAADALMTLVAADNPPSRLFVGSDAHMLASQKIKRAQAELGAWEDVSKSTDLPGHA</sequence>
<name>A0ABT6N1Z3_9SPHN</name>
<dbReference type="RefSeq" id="WP_281044591.1">
    <property type="nucleotide sequence ID" value="NZ_JARYGZ010000001.1"/>
</dbReference>
<protein>
    <submittedName>
        <fullName evidence="5">Oxidoreductase</fullName>
    </submittedName>
</protein>
<accession>A0ABT6N1Z3</accession>
<dbReference type="Proteomes" id="UP001160625">
    <property type="component" value="Unassembled WGS sequence"/>
</dbReference>
<dbReference type="Pfam" id="PF00106">
    <property type="entry name" value="adh_short"/>
    <property type="match status" value="1"/>
</dbReference>
<gene>
    <name evidence="5" type="ORF">QGN17_11300</name>
</gene>
<dbReference type="EMBL" id="JARYGZ010000001">
    <property type="protein sequence ID" value="MDH7639316.1"/>
    <property type="molecule type" value="Genomic_DNA"/>
</dbReference>
<dbReference type="PANTHER" id="PTHR43976:SF16">
    <property type="entry name" value="SHORT-CHAIN DEHYDROGENASE_REDUCTASE FAMILY PROTEIN"/>
    <property type="match status" value="1"/>
</dbReference>
<dbReference type="CDD" id="cd05374">
    <property type="entry name" value="17beta-HSD-like_SDR_c"/>
    <property type="match status" value="1"/>
</dbReference>
<reference evidence="5" key="1">
    <citation type="submission" date="2023-04" db="EMBL/GenBank/DDBJ databases">
        <title>Sphingomonas sp. MAHUQ-71 isolated from rice field.</title>
        <authorList>
            <person name="Huq M.A."/>
        </authorList>
    </citation>
    <scope>NUCLEOTIDE SEQUENCE</scope>
    <source>
        <strain evidence="5">MAHUQ-71</strain>
    </source>
</reference>
<keyword evidence="6" id="KW-1185">Reference proteome</keyword>
<dbReference type="SMART" id="SM00822">
    <property type="entry name" value="PKS_KR"/>
    <property type="match status" value="1"/>
</dbReference>
<dbReference type="Gene3D" id="3.40.50.720">
    <property type="entry name" value="NAD(P)-binding Rossmann-like Domain"/>
    <property type="match status" value="1"/>
</dbReference>
<feature type="domain" description="Ketoreductase" evidence="4">
    <location>
        <begin position="5"/>
        <end position="190"/>
    </location>
</feature>
<dbReference type="PROSITE" id="PS00061">
    <property type="entry name" value="ADH_SHORT"/>
    <property type="match status" value="1"/>
</dbReference>
<dbReference type="PANTHER" id="PTHR43976">
    <property type="entry name" value="SHORT CHAIN DEHYDROGENASE"/>
    <property type="match status" value="1"/>
</dbReference>
<keyword evidence="2" id="KW-0560">Oxidoreductase</keyword>
<comment type="similarity">
    <text evidence="1 3">Belongs to the short-chain dehydrogenases/reductases (SDR) family.</text>
</comment>
<organism evidence="5 6">
    <name type="scientific">Sphingomonas oryzagri</name>
    <dbReference type="NCBI Taxonomy" id="3042314"/>
    <lineage>
        <taxon>Bacteria</taxon>
        <taxon>Pseudomonadati</taxon>
        <taxon>Pseudomonadota</taxon>
        <taxon>Alphaproteobacteria</taxon>
        <taxon>Sphingomonadales</taxon>
        <taxon>Sphingomonadaceae</taxon>
        <taxon>Sphingomonas</taxon>
    </lineage>
</organism>
<dbReference type="NCBIfam" id="NF004824">
    <property type="entry name" value="PRK06180.1"/>
    <property type="match status" value="1"/>
</dbReference>
<evidence type="ECO:0000256" key="2">
    <source>
        <dbReference type="ARBA" id="ARBA00023002"/>
    </source>
</evidence>
<proteinExistence type="inferred from homology"/>
<evidence type="ECO:0000256" key="1">
    <source>
        <dbReference type="ARBA" id="ARBA00006484"/>
    </source>
</evidence>
<comment type="caution">
    <text evidence="5">The sequence shown here is derived from an EMBL/GenBank/DDBJ whole genome shotgun (WGS) entry which is preliminary data.</text>
</comment>